<dbReference type="KEGG" id="aten:116301032"/>
<accession>A0A6P8IGI8</accession>
<dbReference type="Proteomes" id="UP000515163">
    <property type="component" value="Unplaced"/>
</dbReference>
<proteinExistence type="predicted"/>
<dbReference type="InParanoid" id="A0A6P8IGI8"/>
<dbReference type="PANTHER" id="PTHR10098">
    <property type="entry name" value="RAPSYN-RELATED"/>
    <property type="match status" value="1"/>
</dbReference>
<gene>
    <name evidence="4" type="primary">LOC116301032</name>
</gene>
<evidence type="ECO:0000256" key="1">
    <source>
        <dbReference type="SAM" id="MobiDB-lite"/>
    </source>
</evidence>
<dbReference type="OrthoDB" id="9991317at2759"/>
<dbReference type="PANTHER" id="PTHR10098:SF108">
    <property type="entry name" value="TETRATRICOPEPTIDE REPEAT PROTEIN 28"/>
    <property type="match status" value="1"/>
</dbReference>
<dbReference type="RefSeq" id="XP_031565892.1">
    <property type="nucleotide sequence ID" value="XM_031710032.1"/>
</dbReference>
<sequence length="485" mass="54375">MCYKVLANVFFHTKQIKDALVVSDRGRARLLNGLLQKYGMNGEINDDVLEYKDIESLLSQYKCSTFFYTDFYPMVCVFIIENDRELQFSMKRFGCTCKCADTVTFEMLIDKALNEIEIWDHVPDNCENRSLDRPPYEVAVRDPEEIKSLAEEFEKSHLPGKKRSPDDEKPQKSEESIKGSALEWLHKSLLSYDAIHSFKQDGTHAVTNHIKYFGQEDEILIIPDGSLYKVPFAALRDPDTGRYLSEDKRIRLIPSLATLKALHGRTEDYYSKNGAVIVGNPLVGKVMFDGEETEFDPLDNAFAEVIAVGNVCKATPLTGEKATKQAVIQRLNEGVAVVHIAAHGSLTKGTIALAPSPEVSATKIPDEEDYMLTMAEVQQAQVRAQLVVLSCCHTGRGEIRAEGVVSMCRAFLASGARAVVASLWAIDDDATFEFMFKFYTRLMDGKSSSVSLHQAMNEIRNSSGYSEPKYWAPFFLMGKDVTIKC</sequence>
<dbReference type="Gene3D" id="3.40.50.1460">
    <property type="match status" value="1"/>
</dbReference>
<protein>
    <submittedName>
        <fullName evidence="4">Tetratricopeptide repeat protein 28-like</fullName>
    </submittedName>
</protein>
<dbReference type="GeneID" id="116301032"/>
<evidence type="ECO:0000313" key="3">
    <source>
        <dbReference type="Proteomes" id="UP000515163"/>
    </source>
</evidence>
<name>A0A6P8IGI8_ACTTE</name>
<dbReference type="InterPro" id="IPR024983">
    <property type="entry name" value="CHAT_dom"/>
</dbReference>
<organism evidence="3 4">
    <name type="scientific">Actinia tenebrosa</name>
    <name type="common">Australian red waratah sea anemone</name>
    <dbReference type="NCBI Taxonomy" id="6105"/>
    <lineage>
        <taxon>Eukaryota</taxon>
        <taxon>Metazoa</taxon>
        <taxon>Cnidaria</taxon>
        <taxon>Anthozoa</taxon>
        <taxon>Hexacorallia</taxon>
        <taxon>Actiniaria</taxon>
        <taxon>Actiniidae</taxon>
        <taxon>Actinia</taxon>
    </lineage>
</organism>
<feature type="region of interest" description="Disordered" evidence="1">
    <location>
        <begin position="153"/>
        <end position="177"/>
    </location>
</feature>
<keyword evidence="3" id="KW-1185">Reference proteome</keyword>
<evidence type="ECO:0000259" key="2">
    <source>
        <dbReference type="Pfam" id="PF12770"/>
    </source>
</evidence>
<dbReference type="Pfam" id="PF12770">
    <property type="entry name" value="CHAT"/>
    <property type="match status" value="1"/>
</dbReference>
<reference evidence="4" key="1">
    <citation type="submission" date="2025-08" db="UniProtKB">
        <authorList>
            <consortium name="RefSeq"/>
        </authorList>
    </citation>
    <scope>IDENTIFICATION</scope>
    <source>
        <tissue evidence="4">Tentacle</tissue>
    </source>
</reference>
<evidence type="ECO:0000313" key="4">
    <source>
        <dbReference type="RefSeq" id="XP_031565892.1"/>
    </source>
</evidence>
<dbReference type="AlphaFoldDB" id="A0A6P8IGI8"/>
<feature type="domain" description="CHAT" evidence="2">
    <location>
        <begin position="218"/>
        <end position="479"/>
    </location>
</feature>